<name>A0A8S9T3D7_9CYAN</name>
<dbReference type="Pfam" id="PF01531">
    <property type="entry name" value="Glyco_transf_11"/>
    <property type="match status" value="1"/>
</dbReference>
<comment type="caution">
    <text evidence="3">The sequence shown here is derived from an EMBL/GenBank/DDBJ whole genome shotgun (WGS) entry which is preliminary data.</text>
</comment>
<evidence type="ECO:0000313" key="4">
    <source>
        <dbReference type="Proteomes" id="UP000029738"/>
    </source>
</evidence>
<evidence type="ECO:0000313" key="3">
    <source>
        <dbReference type="EMBL" id="KAF3886895.1"/>
    </source>
</evidence>
<dbReference type="AlphaFoldDB" id="A0A8S9T3D7"/>
<dbReference type="EMBL" id="JHEG04000001">
    <property type="protein sequence ID" value="KAF3886895.1"/>
    <property type="molecule type" value="Genomic_DNA"/>
</dbReference>
<keyword evidence="1" id="KW-0328">Glycosyltransferase</keyword>
<dbReference type="RefSeq" id="WP_167844698.1">
    <property type="nucleotide sequence ID" value="NZ_JHEG04000001.1"/>
</dbReference>
<proteinExistence type="predicted"/>
<gene>
    <name evidence="3" type="ORF">DA73_0400016425</name>
</gene>
<dbReference type="PANTHER" id="PTHR11927">
    <property type="entry name" value="GALACTOSIDE 2-L-FUCOSYLTRANSFERASE"/>
    <property type="match status" value="1"/>
</dbReference>
<sequence length="313" mass="37611">MIIVSLFEGLGNQMFQYAMARRLAEKHSTVLKLDVSSFESNKQRQYGLHCFNIQEHIATQDEIDALLKRPRNKFERFNNKLLNKIGKVSRPSQNFFLEKYFHFDPCVLEAPNNTYLHGFWQSEKYFIDIQDILINEFSFKYPQDDTNRDLNEKIKFHESTAIHIRRGDYINNDETNQLHEVCSLDYYNKSITYIAERVSNPHFFIFSNDLQWVKEKFQINFPITIIEYNNGFRSYEDLRLMSQCKHNIIANSSFSWWGAWLNQNPDKIVCVPQQWFRKKYQDTKYSLPKDCIPWYKDDFLDTKDLIPKNWIQL</sequence>
<dbReference type="PANTHER" id="PTHR11927:SF9">
    <property type="entry name" value="L-FUCOSYLTRANSFERASE"/>
    <property type="match status" value="1"/>
</dbReference>
<dbReference type="GO" id="GO:0016020">
    <property type="term" value="C:membrane"/>
    <property type="evidence" value="ECO:0007669"/>
    <property type="project" value="InterPro"/>
</dbReference>
<keyword evidence="2" id="KW-0808">Transferase</keyword>
<organism evidence="3 4">
    <name type="scientific">Tolypothrix bouteillei VB521301</name>
    <dbReference type="NCBI Taxonomy" id="1479485"/>
    <lineage>
        <taxon>Bacteria</taxon>
        <taxon>Bacillati</taxon>
        <taxon>Cyanobacteriota</taxon>
        <taxon>Cyanophyceae</taxon>
        <taxon>Nostocales</taxon>
        <taxon>Tolypothrichaceae</taxon>
        <taxon>Tolypothrix</taxon>
    </lineage>
</organism>
<evidence type="ECO:0000256" key="1">
    <source>
        <dbReference type="ARBA" id="ARBA00022676"/>
    </source>
</evidence>
<protein>
    <submittedName>
        <fullName evidence="3">Alpha-1,2-fucosyltransferase</fullName>
    </submittedName>
</protein>
<accession>A0A8S9T3D7</accession>
<dbReference type="InterPro" id="IPR002516">
    <property type="entry name" value="Glyco_trans_11"/>
</dbReference>
<reference evidence="3" key="2">
    <citation type="submission" date="2019-11" db="EMBL/GenBank/DDBJ databases">
        <title>Improved Assembly of Tolypothrix boutellei genome.</title>
        <authorList>
            <person name="Sarangi A.N."/>
            <person name="Mukherjee M."/>
            <person name="Ghosh S."/>
            <person name="Singh D."/>
            <person name="Das A."/>
            <person name="Kant S."/>
            <person name="Prusty A."/>
            <person name="Tripathy S."/>
        </authorList>
    </citation>
    <scope>NUCLEOTIDE SEQUENCE</scope>
    <source>
        <strain evidence="3">VB521301</strain>
    </source>
</reference>
<dbReference type="Gene3D" id="3.40.50.11350">
    <property type="match status" value="1"/>
</dbReference>
<evidence type="ECO:0000256" key="2">
    <source>
        <dbReference type="ARBA" id="ARBA00022679"/>
    </source>
</evidence>
<dbReference type="Proteomes" id="UP000029738">
    <property type="component" value="Unassembled WGS sequence"/>
</dbReference>
<dbReference type="GO" id="GO:0005975">
    <property type="term" value="P:carbohydrate metabolic process"/>
    <property type="evidence" value="ECO:0007669"/>
    <property type="project" value="InterPro"/>
</dbReference>
<keyword evidence="4" id="KW-1185">Reference proteome</keyword>
<dbReference type="CDD" id="cd11301">
    <property type="entry name" value="Fut1_Fut2_like"/>
    <property type="match status" value="1"/>
</dbReference>
<dbReference type="GO" id="GO:0008107">
    <property type="term" value="F:galactoside 2-alpha-L-fucosyltransferase activity"/>
    <property type="evidence" value="ECO:0007669"/>
    <property type="project" value="InterPro"/>
</dbReference>
<reference evidence="3" key="1">
    <citation type="journal article" date="2015" name="Genome Announc.">
        <title>Draft Genome Sequence of Tolypothrix boutellei Strain VB521301.</title>
        <authorList>
            <person name="Chandrababunaidu M.M."/>
            <person name="Singh D."/>
            <person name="Sen D."/>
            <person name="Bhan S."/>
            <person name="Das S."/>
            <person name="Gupta A."/>
            <person name="Adhikary S.P."/>
            <person name="Tripathy S."/>
        </authorList>
    </citation>
    <scope>NUCLEOTIDE SEQUENCE</scope>
    <source>
        <strain evidence="3">VB521301</strain>
    </source>
</reference>